<dbReference type="EMBL" id="JABMCH010000041">
    <property type="protein sequence ID" value="NUU45644.1"/>
    <property type="molecule type" value="Genomic_DNA"/>
</dbReference>
<sequence length="134" mass="14297">MYDEIMLASSEGDDRWEQDHAALEAAWREAGTCPVPIARFSTASDVIGHFYFASGPAAAAAFYLTKRAFDALSVWLQGRAGRKVHVRLADGTELSAATPGELAEVADVVERLRPSPPPVASSDAPIADPVGTER</sequence>
<feature type="region of interest" description="Disordered" evidence="1">
    <location>
        <begin position="113"/>
        <end position="134"/>
    </location>
</feature>
<dbReference type="RefSeq" id="WP_175310439.1">
    <property type="nucleotide sequence ID" value="NZ_CBCRYR010000027.1"/>
</dbReference>
<dbReference type="Proteomes" id="UP000536441">
    <property type="component" value="Unassembled WGS sequence"/>
</dbReference>
<reference evidence="2 3" key="1">
    <citation type="submission" date="2020-05" db="EMBL/GenBank/DDBJ databases">
        <title>Genome Sequencing of Type Strains.</title>
        <authorList>
            <person name="Lemaire J.F."/>
            <person name="Inderbitzin P."/>
            <person name="Gregorio O.A."/>
            <person name="Collins S.B."/>
            <person name="Wespe N."/>
            <person name="Knight-Connoni V."/>
        </authorList>
    </citation>
    <scope>NUCLEOTIDE SEQUENCE [LARGE SCALE GENOMIC DNA]</scope>
    <source>
        <strain evidence="2 3">DSM 100049</strain>
    </source>
</reference>
<name>A0A7Y6B1C9_9SPHN</name>
<feature type="compositionally biased region" description="Low complexity" evidence="1">
    <location>
        <begin position="120"/>
        <end position="134"/>
    </location>
</feature>
<dbReference type="AlphaFoldDB" id="A0A7Y6B1C9"/>
<keyword evidence="3" id="KW-1185">Reference proteome</keyword>
<organism evidence="2 3">
    <name type="scientific">Sphingomonas zeae</name>
    <dbReference type="NCBI Taxonomy" id="1646122"/>
    <lineage>
        <taxon>Bacteria</taxon>
        <taxon>Pseudomonadati</taxon>
        <taxon>Pseudomonadota</taxon>
        <taxon>Alphaproteobacteria</taxon>
        <taxon>Sphingomonadales</taxon>
        <taxon>Sphingomonadaceae</taxon>
        <taxon>Sphingomonas</taxon>
    </lineage>
</organism>
<evidence type="ECO:0000313" key="3">
    <source>
        <dbReference type="Proteomes" id="UP000536441"/>
    </source>
</evidence>
<gene>
    <name evidence="2" type="ORF">HP438_01425</name>
</gene>
<protein>
    <submittedName>
        <fullName evidence="2">Uncharacterized protein</fullName>
    </submittedName>
</protein>
<accession>A0A7Y6B1C9</accession>
<evidence type="ECO:0000256" key="1">
    <source>
        <dbReference type="SAM" id="MobiDB-lite"/>
    </source>
</evidence>
<evidence type="ECO:0000313" key="2">
    <source>
        <dbReference type="EMBL" id="NUU45644.1"/>
    </source>
</evidence>
<comment type="caution">
    <text evidence="2">The sequence shown here is derived from an EMBL/GenBank/DDBJ whole genome shotgun (WGS) entry which is preliminary data.</text>
</comment>
<proteinExistence type="predicted"/>